<dbReference type="SUPFAM" id="SSF46689">
    <property type="entry name" value="Homeodomain-like"/>
    <property type="match status" value="1"/>
</dbReference>
<evidence type="ECO:0000259" key="7">
    <source>
        <dbReference type="PROSITE" id="PS50045"/>
    </source>
</evidence>
<dbReference type="Pfam" id="PF02954">
    <property type="entry name" value="HTH_8"/>
    <property type="match status" value="1"/>
</dbReference>
<dbReference type="Pfam" id="PF00072">
    <property type="entry name" value="Response_reg"/>
    <property type="match status" value="1"/>
</dbReference>
<name>A0ABP9AD09_9SPHI</name>
<dbReference type="Gene3D" id="1.10.10.60">
    <property type="entry name" value="Homeodomain-like"/>
    <property type="match status" value="1"/>
</dbReference>
<reference evidence="10" key="1">
    <citation type="journal article" date="2019" name="Int. J. Syst. Evol. Microbiol.">
        <title>The Global Catalogue of Microorganisms (GCM) 10K type strain sequencing project: providing services to taxonomists for standard genome sequencing and annotation.</title>
        <authorList>
            <consortium name="The Broad Institute Genomics Platform"/>
            <consortium name="The Broad Institute Genome Sequencing Center for Infectious Disease"/>
            <person name="Wu L."/>
            <person name="Ma J."/>
        </authorList>
    </citation>
    <scope>NUCLEOTIDE SEQUENCE [LARGE SCALE GENOMIC DNA]</scope>
    <source>
        <strain evidence="10">JCM 18200</strain>
    </source>
</reference>
<dbReference type="Gene3D" id="3.40.50.2300">
    <property type="match status" value="1"/>
</dbReference>
<dbReference type="InterPro" id="IPR011006">
    <property type="entry name" value="CheY-like_superfamily"/>
</dbReference>
<dbReference type="InterPro" id="IPR002197">
    <property type="entry name" value="HTH_Fis"/>
</dbReference>
<dbReference type="PROSITE" id="PS50045">
    <property type="entry name" value="SIGMA54_INTERACT_4"/>
    <property type="match status" value="1"/>
</dbReference>
<organism evidence="9 10">
    <name type="scientific">Olivibacter ginsenosidimutans</name>
    <dbReference type="NCBI Taxonomy" id="1176537"/>
    <lineage>
        <taxon>Bacteria</taxon>
        <taxon>Pseudomonadati</taxon>
        <taxon>Bacteroidota</taxon>
        <taxon>Sphingobacteriia</taxon>
        <taxon>Sphingobacteriales</taxon>
        <taxon>Sphingobacteriaceae</taxon>
        <taxon>Olivibacter</taxon>
    </lineage>
</organism>
<dbReference type="PROSITE" id="PS00676">
    <property type="entry name" value="SIGMA54_INTERACT_2"/>
    <property type="match status" value="1"/>
</dbReference>
<dbReference type="Proteomes" id="UP001501411">
    <property type="component" value="Unassembled WGS sequence"/>
</dbReference>
<dbReference type="CDD" id="cd00009">
    <property type="entry name" value="AAA"/>
    <property type="match status" value="1"/>
</dbReference>
<dbReference type="InterPro" id="IPR009057">
    <property type="entry name" value="Homeodomain-like_sf"/>
</dbReference>
<dbReference type="InterPro" id="IPR002078">
    <property type="entry name" value="Sigma_54_int"/>
</dbReference>
<keyword evidence="4" id="KW-0805">Transcription regulation</keyword>
<evidence type="ECO:0000256" key="3">
    <source>
        <dbReference type="ARBA" id="ARBA00022840"/>
    </source>
</evidence>
<sequence>MAKILIIDDERAIRSTLREILEYEDYQVQDVDNGIDGLEVIKKDTIDLVLCDIKMGRMDGMEVLTEALSLKPDLPFIMISGHGTVETAVEASKKGAYDFISKPPDLNRLLITVRNALERGTLVTETKVLKRRVSKTREILGESEAISRINETIDRVAPTDARVLITGANGSGKELVARWLHEKSNRANAPLVEVNCAAIPSELIESELFGHEKGSFTSAVKQRIGKFEQADKGTLFLDEIGDMSLSAQAKVLRALQENKITRVGGDKEIEVNVRVIAATNKDLLKEIEAGNFRMDLYHRLSVILIHVPPLSERRSDIPIIAEHFCEEICADYGMPIKKITSRAIDALKSLPWTGNIRELRNMVERLIILSDKSITEKDVYAYANPGGPVAESLSMESFQPQVAQASAPNTVNGLNHFDQFSSFQEYKDYAEREYIKYKLENNAWNVSKTADDIEIQRSHLYSKIEKYGLKREN</sequence>
<dbReference type="Pfam" id="PF25601">
    <property type="entry name" value="AAA_lid_14"/>
    <property type="match status" value="1"/>
</dbReference>
<keyword evidence="3" id="KW-0067">ATP-binding</keyword>
<feature type="domain" description="Response regulatory" evidence="8">
    <location>
        <begin position="3"/>
        <end position="117"/>
    </location>
</feature>
<proteinExistence type="predicted"/>
<dbReference type="InterPro" id="IPR003593">
    <property type="entry name" value="AAA+_ATPase"/>
</dbReference>
<dbReference type="PROSITE" id="PS50110">
    <property type="entry name" value="RESPONSE_REGULATORY"/>
    <property type="match status" value="1"/>
</dbReference>
<evidence type="ECO:0000313" key="10">
    <source>
        <dbReference type="Proteomes" id="UP001501411"/>
    </source>
</evidence>
<accession>A0ABP9AD09</accession>
<gene>
    <name evidence="9" type="ORF">GCM10023231_02560</name>
</gene>
<dbReference type="SMART" id="SM00382">
    <property type="entry name" value="AAA"/>
    <property type="match status" value="1"/>
</dbReference>
<evidence type="ECO:0000256" key="4">
    <source>
        <dbReference type="ARBA" id="ARBA00023015"/>
    </source>
</evidence>
<keyword evidence="2" id="KW-0547">Nucleotide-binding</keyword>
<dbReference type="PANTHER" id="PTHR32071">
    <property type="entry name" value="TRANSCRIPTIONAL REGULATORY PROTEIN"/>
    <property type="match status" value="1"/>
</dbReference>
<dbReference type="SMART" id="SM00448">
    <property type="entry name" value="REC"/>
    <property type="match status" value="1"/>
</dbReference>
<comment type="caution">
    <text evidence="9">The sequence shown here is derived from an EMBL/GenBank/DDBJ whole genome shotgun (WGS) entry which is preliminary data.</text>
</comment>
<evidence type="ECO:0000256" key="2">
    <source>
        <dbReference type="ARBA" id="ARBA00022741"/>
    </source>
</evidence>
<dbReference type="InterPro" id="IPR058031">
    <property type="entry name" value="AAA_lid_NorR"/>
</dbReference>
<dbReference type="SUPFAM" id="SSF52540">
    <property type="entry name" value="P-loop containing nucleoside triphosphate hydrolases"/>
    <property type="match status" value="1"/>
</dbReference>
<feature type="modified residue" description="4-aspartylphosphate" evidence="6">
    <location>
        <position position="52"/>
    </location>
</feature>
<protein>
    <submittedName>
        <fullName evidence="9">Sigma-54 dependent transcriptional regulator</fullName>
    </submittedName>
</protein>
<dbReference type="RefSeq" id="WP_345229873.1">
    <property type="nucleotide sequence ID" value="NZ_BAABIQ010000002.1"/>
</dbReference>
<evidence type="ECO:0000256" key="6">
    <source>
        <dbReference type="PROSITE-ProRule" id="PRU00169"/>
    </source>
</evidence>
<dbReference type="PANTHER" id="PTHR32071:SF17">
    <property type="entry name" value="TRANSCRIPTIONAL REGULATOR (NTRC FAMILY)"/>
    <property type="match status" value="1"/>
</dbReference>
<evidence type="ECO:0000259" key="8">
    <source>
        <dbReference type="PROSITE" id="PS50110"/>
    </source>
</evidence>
<dbReference type="InterPro" id="IPR025943">
    <property type="entry name" value="Sigma_54_int_dom_ATP-bd_2"/>
</dbReference>
<keyword evidence="10" id="KW-1185">Reference proteome</keyword>
<dbReference type="InterPro" id="IPR027417">
    <property type="entry name" value="P-loop_NTPase"/>
</dbReference>
<dbReference type="EMBL" id="BAABIQ010000002">
    <property type="protein sequence ID" value="GAA4779308.1"/>
    <property type="molecule type" value="Genomic_DNA"/>
</dbReference>
<keyword evidence="1 6" id="KW-0597">Phosphoprotein</keyword>
<dbReference type="Pfam" id="PF00158">
    <property type="entry name" value="Sigma54_activat"/>
    <property type="match status" value="1"/>
</dbReference>
<dbReference type="SUPFAM" id="SSF52172">
    <property type="entry name" value="CheY-like"/>
    <property type="match status" value="1"/>
</dbReference>
<dbReference type="Gene3D" id="1.10.8.60">
    <property type="match status" value="1"/>
</dbReference>
<feature type="domain" description="Sigma-54 factor interaction" evidence="7">
    <location>
        <begin position="139"/>
        <end position="368"/>
    </location>
</feature>
<evidence type="ECO:0000256" key="5">
    <source>
        <dbReference type="ARBA" id="ARBA00023163"/>
    </source>
</evidence>
<dbReference type="InterPro" id="IPR001789">
    <property type="entry name" value="Sig_transdc_resp-reg_receiver"/>
</dbReference>
<evidence type="ECO:0000313" key="9">
    <source>
        <dbReference type="EMBL" id="GAA4779308.1"/>
    </source>
</evidence>
<keyword evidence="5" id="KW-0804">Transcription</keyword>
<dbReference type="Gene3D" id="3.40.50.300">
    <property type="entry name" value="P-loop containing nucleotide triphosphate hydrolases"/>
    <property type="match status" value="1"/>
</dbReference>
<evidence type="ECO:0000256" key="1">
    <source>
        <dbReference type="ARBA" id="ARBA00022553"/>
    </source>
</evidence>